<evidence type="ECO:0000256" key="1">
    <source>
        <dbReference type="SAM" id="MobiDB-lite"/>
    </source>
</evidence>
<comment type="caution">
    <text evidence="2">The sequence shown here is derived from an EMBL/GenBank/DDBJ whole genome shotgun (WGS) entry which is preliminary data.</text>
</comment>
<evidence type="ECO:0000313" key="2">
    <source>
        <dbReference type="EMBL" id="KAH8039096.1"/>
    </source>
</evidence>
<proteinExistence type="predicted"/>
<sequence length="92" mass="9761">MLKASTFEAPHSKTLGNSDRETSFAGANPVTRSLSSATHPRVSNGGVAAPVVVKRTLSNCTSSQLSPWHVGSTDAPAPKRQVERRTVMTTEL</sequence>
<reference evidence="2" key="2">
    <citation type="submission" date="2021-09" db="EMBL/GenBank/DDBJ databases">
        <authorList>
            <person name="Jia N."/>
            <person name="Wang J."/>
            <person name="Shi W."/>
            <person name="Du L."/>
            <person name="Sun Y."/>
            <person name="Zhan W."/>
            <person name="Jiang J."/>
            <person name="Wang Q."/>
            <person name="Zhang B."/>
            <person name="Ji P."/>
            <person name="Sakyi L.B."/>
            <person name="Cui X."/>
            <person name="Yuan T."/>
            <person name="Jiang B."/>
            <person name="Yang W."/>
            <person name="Lam T.T.-Y."/>
            <person name="Chang Q."/>
            <person name="Ding S."/>
            <person name="Wang X."/>
            <person name="Zhu J."/>
            <person name="Ruan X."/>
            <person name="Zhao L."/>
            <person name="Wei J."/>
            <person name="Que T."/>
            <person name="Du C."/>
            <person name="Cheng J."/>
            <person name="Dai P."/>
            <person name="Han X."/>
            <person name="Huang E."/>
            <person name="Gao Y."/>
            <person name="Liu J."/>
            <person name="Shao H."/>
            <person name="Ye R."/>
            <person name="Li L."/>
            <person name="Wei W."/>
            <person name="Wang X."/>
            <person name="Wang C."/>
            <person name="Huo Q."/>
            <person name="Li W."/>
            <person name="Guo W."/>
            <person name="Chen H."/>
            <person name="Chen S."/>
            <person name="Zhou L."/>
            <person name="Zhou L."/>
            <person name="Ni X."/>
            <person name="Tian J."/>
            <person name="Zhou Y."/>
            <person name="Sheng Y."/>
            <person name="Liu T."/>
            <person name="Pan Y."/>
            <person name="Xia L."/>
            <person name="Li J."/>
            <person name="Zhao F."/>
            <person name="Cao W."/>
        </authorList>
    </citation>
    <scope>NUCLEOTIDE SEQUENCE</scope>
    <source>
        <strain evidence="2">Rmic-2018</strain>
        <tissue evidence="2">Larvae</tissue>
    </source>
</reference>
<feature type="region of interest" description="Disordered" evidence="1">
    <location>
        <begin position="1"/>
        <end position="44"/>
    </location>
</feature>
<accession>A0A9J6EYP1</accession>
<gene>
    <name evidence="2" type="ORF">HPB51_005057</name>
</gene>
<dbReference type="Proteomes" id="UP000821866">
    <property type="component" value="Chromosome 1"/>
</dbReference>
<dbReference type="EMBL" id="JABSTU010000001">
    <property type="protein sequence ID" value="KAH8039096.1"/>
    <property type="molecule type" value="Genomic_DNA"/>
</dbReference>
<evidence type="ECO:0000313" key="3">
    <source>
        <dbReference type="Proteomes" id="UP000821866"/>
    </source>
</evidence>
<dbReference type="AlphaFoldDB" id="A0A9J6EYP1"/>
<reference evidence="2" key="1">
    <citation type="journal article" date="2020" name="Cell">
        <title>Large-Scale Comparative Analyses of Tick Genomes Elucidate Their Genetic Diversity and Vector Capacities.</title>
        <authorList>
            <consortium name="Tick Genome and Microbiome Consortium (TIGMIC)"/>
            <person name="Jia N."/>
            <person name="Wang J."/>
            <person name="Shi W."/>
            <person name="Du L."/>
            <person name="Sun Y."/>
            <person name="Zhan W."/>
            <person name="Jiang J.F."/>
            <person name="Wang Q."/>
            <person name="Zhang B."/>
            <person name="Ji P."/>
            <person name="Bell-Sakyi L."/>
            <person name="Cui X.M."/>
            <person name="Yuan T.T."/>
            <person name="Jiang B.G."/>
            <person name="Yang W.F."/>
            <person name="Lam T.T."/>
            <person name="Chang Q.C."/>
            <person name="Ding S.J."/>
            <person name="Wang X.J."/>
            <person name="Zhu J.G."/>
            <person name="Ruan X.D."/>
            <person name="Zhao L."/>
            <person name="Wei J.T."/>
            <person name="Ye R.Z."/>
            <person name="Que T.C."/>
            <person name="Du C.H."/>
            <person name="Zhou Y.H."/>
            <person name="Cheng J.X."/>
            <person name="Dai P.F."/>
            <person name="Guo W.B."/>
            <person name="Han X.H."/>
            <person name="Huang E.J."/>
            <person name="Li L.F."/>
            <person name="Wei W."/>
            <person name="Gao Y.C."/>
            <person name="Liu J.Z."/>
            <person name="Shao H.Z."/>
            <person name="Wang X."/>
            <person name="Wang C.C."/>
            <person name="Yang T.C."/>
            <person name="Huo Q.B."/>
            <person name="Li W."/>
            <person name="Chen H.Y."/>
            <person name="Chen S.E."/>
            <person name="Zhou L.G."/>
            <person name="Ni X.B."/>
            <person name="Tian J.H."/>
            <person name="Sheng Y."/>
            <person name="Liu T."/>
            <person name="Pan Y.S."/>
            <person name="Xia L.Y."/>
            <person name="Li J."/>
            <person name="Zhao F."/>
            <person name="Cao W.C."/>
        </authorList>
    </citation>
    <scope>NUCLEOTIDE SEQUENCE</scope>
    <source>
        <strain evidence="2">Rmic-2018</strain>
    </source>
</reference>
<protein>
    <submittedName>
        <fullName evidence="2">Uncharacterized protein</fullName>
    </submittedName>
</protein>
<organism evidence="2 3">
    <name type="scientific">Rhipicephalus microplus</name>
    <name type="common">Cattle tick</name>
    <name type="synonym">Boophilus microplus</name>
    <dbReference type="NCBI Taxonomy" id="6941"/>
    <lineage>
        <taxon>Eukaryota</taxon>
        <taxon>Metazoa</taxon>
        <taxon>Ecdysozoa</taxon>
        <taxon>Arthropoda</taxon>
        <taxon>Chelicerata</taxon>
        <taxon>Arachnida</taxon>
        <taxon>Acari</taxon>
        <taxon>Parasitiformes</taxon>
        <taxon>Ixodida</taxon>
        <taxon>Ixodoidea</taxon>
        <taxon>Ixodidae</taxon>
        <taxon>Rhipicephalinae</taxon>
        <taxon>Rhipicephalus</taxon>
        <taxon>Boophilus</taxon>
    </lineage>
</organism>
<name>A0A9J6EYP1_RHIMP</name>
<feature type="region of interest" description="Disordered" evidence="1">
    <location>
        <begin position="62"/>
        <end position="92"/>
    </location>
</feature>
<keyword evidence="3" id="KW-1185">Reference proteome</keyword>
<dbReference type="VEuPathDB" id="VectorBase:LOC119159757"/>